<dbReference type="PANTHER" id="PTHR13799">
    <property type="entry name" value="NGG1 INTERACTING FACTOR 3"/>
    <property type="match status" value="1"/>
</dbReference>
<evidence type="ECO:0000256" key="1">
    <source>
        <dbReference type="ARBA" id="ARBA00006964"/>
    </source>
</evidence>
<dbReference type="NCBIfam" id="TIGR00486">
    <property type="entry name" value="YbgI_SA1388"/>
    <property type="match status" value="1"/>
</dbReference>
<reference evidence="5 6" key="1">
    <citation type="submission" date="2012-01" db="EMBL/GenBank/DDBJ databases">
        <title>Complete sequence of chromosome of Clostridium pasteurianum BC1.</title>
        <authorList>
            <consortium name="US DOE Joint Genome Institute"/>
            <person name="Lucas S."/>
            <person name="Han J."/>
            <person name="Lapidus A."/>
            <person name="Cheng J.-F."/>
            <person name="Goodwin L."/>
            <person name="Pitluck S."/>
            <person name="Peters L."/>
            <person name="Mikhailova N."/>
            <person name="Teshima H."/>
            <person name="Detter J.C."/>
            <person name="Han C."/>
            <person name="Tapia R."/>
            <person name="Land M."/>
            <person name="Hauser L."/>
            <person name="Kyrpides N."/>
            <person name="Ivanova N."/>
            <person name="Pagani I."/>
            <person name="Dunn J."/>
            <person name="Taghavi S."/>
            <person name="Francis A."/>
            <person name="van der Lelie D."/>
            <person name="Woyke T."/>
        </authorList>
    </citation>
    <scope>NUCLEOTIDE SEQUENCE [LARGE SCALE GENOMIC DNA]</scope>
    <source>
        <strain evidence="5 6">BC1</strain>
    </source>
</reference>
<dbReference type="FunFam" id="3.40.1390.30:FF:000001">
    <property type="entry name" value="GTP cyclohydrolase 1 type 2"/>
    <property type="match status" value="1"/>
</dbReference>
<dbReference type="Gene3D" id="3.40.1390.30">
    <property type="entry name" value="NIF3 (NGG1p interacting factor 3)-like"/>
    <property type="match status" value="2"/>
</dbReference>
<dbReference type="GO" id="GO:0005737">
    <property type="term" value="C:cytoplasm"/>
    <property type="evidence" value="ECO:0007669"/>
    <property type="project" value="TreeGrafter"/>
</dbReference>
<keyword evidence="6" id="KW-1185">Reference proteome</keyword>
<dbReference type="HOGENOM" id="CLU_037423_2_0_9"/>
<dbReference type="AlphaFoldDB" id="R4K5X1"/>
<dbReference type="RefSeq" id="WP_015615402.1">
    <property type="nucleotide sequence ID" value="NC_021182.1"/>
</dbReference>
<feature type="binding site" evidence="4">
    <location>
        <position position="105"/>
    </location>
    <ligand>
        <name>a divalent metal cation</name>
        <dbReference type="ChEBI" id="CHEBI:60240"/>
        <label>1</label>
    </ligand>
</feature>
<evidence type="ECO:0000313" key="5">
    <source>
        <dbReference type="EMBL" id="AGK97096.1"/>
    </source>
</evidence>
<dbReference type="PANTHER" id="PTHR13799:SF14">
    <property type="entry name" value="GTP CYCLOHYDROLASE 1 TYPE 2 HOMOLOG"/>
    <property type="match status" value="1"/>
</dbReference>
<feature type="binding site" evidence="4">
    <location>
        <position position="234"/>
    </location>
    <ligand>
        <name>a divalent metal cation</name>
        <dbReference type="ChEBI" id="CHEBI:60240"/>
        <label>1</label>
    </ligand>
</feature>
<dbReference type="eggNOG" id="COG0327">
    <property type="taxonomic scope" value="Bacteria"/>
</dbReference>
<dbReference type="OrthoDB" id="9792792at2"/>
<proteinExistence type="inferred from homology"/>
<feature type="binding site" evidence="4">
    <location>
        <position position="66"/>
    </location>
    <ligand>
        <name>a divalent metal cation</name>
        <dbReference type="ChEBI" id="CHEBI:60240"/>
        <label>1</label>
    </ligand>
</feature>
<dbReference type="SUPFAM" id="SSF102705">
    <property type="entry name" value="NIF3 (NGG1p interacting factor 3)-like"/>
    <property type="match status" value="1"/>
</dbReference>
<keyword evidence="3 4" id="KW-0479">Metal-binding</keyword>
<dbReference type="GO" id="GO:0046872">
    <property type="term" value="F:metal ion binding"/>
    <property type="evidence" value="ECO:0007669"/>
    <property type="project" value="UniProtKB-KW"/>
</dbReference>
<dbReference type="Pfam" id="PF01784">
    <property type="entry name" value="DUF34_NIF3"/>
    <property type="match status" value="1"/>
</dbReference>
<feature type="binding site" evidence="4">
    <location>
        <position position="230"/>
    </location>
    <ligand>
        <name>a divalent metal cation</name>
        <dbReference type="ChEBI" id="CHEBI:60240"/>
        <label>1</label>
    </ligand>
</feature>
<dbReference type="EMBL" id="CP003261">
    <property type="protein sequence ID" value="AGK97096.1"/>
    <property type="molecule type" value="Genomic_DNA"/>
</dbReference>
<dbReference type="InterPro" id="IPR002678">
    <property type="entry name" value="DUF34/NIF3"/>
</dbReference>
<sequence length="271" mass="29971">MSLRVKDICSIMEKVAPKKLSQNYDNVGLMVGNFEKNISSILVALDCTLTVIEEAKRKKCNFIFTHHPLLFKRPNSITTGTLLGEKIIKLIKDDIDLYSSHTNLDSVKGGLNDILVEILGFSNASVIEPSTAEGFNDGNSGIGRVVVLDKRIKLSELCELVKEKLELTHLTYTGEEESFIEKIALINGSGTSYMDMSRKLGVDCIITGDVTYHYASDYAEMGIAVIDAGHFGTEWLALKKVASVLKNEINKLGYNNSVLLSEVTRNPYKTK</sequence>
<dbReference type="Proteomes" id="UP000013523">
    <property type="component" value="Chromosome"/>
</dbReference>
<evidence type="ECO:0000256" key="3">
    <source>
        <dbReference type="ARBA" id="ARBA00022723"/>
    </source>
</evidence>
<feature type="binding site" evidence="4">
    <location>
        <position position="67"/>
    </location>
    <ligand>
        <name>a divalent metal cation</name>
        <dbReference type="ChEBI" id="CHEBI:60240"/>
        <label>1</label>
    </ligand>
</feature>
<dbReference type="STRING" id="86416.Clopa_2219"/>
<comment type="similarity">
    <text evidence="1">Belongs to the GTP cyclohydrolase I type 2/NIF3 family.</text>
</comment>
<dbReference type="KEGG" id="cpas:Clopa_2219"/>
<protein>
    <recommendedName>
        <fullName evidence="2">GTP cyclohydrolase 1 type 2 homolog</fullName>
    </recommendedName>
</protein>
<evidence type="ECO:0000256" key="4">
    <source>
        <dbReference type="PIRSR" id="PIRSR602678-1"/>
    </source>
</evidence>
<evidence type="ECO:0000256" key="2">
    <source>
        <dbReference type="ARBA" id="ARBA00022112"/>
    </source>
</evidence>
<gene>
    <name evidence="5" type="ORF">Clopa_2219</name>
</gene>
<name>R4K5X1_CLOPA</name>
<dbReference type="InterPro" id="IPR036069">
    <property type="entry name" value="DUF34/NIF3_sf"/>
</dbReference>
<evidence type="ECO:0000313" key="6">
    <source>
        <dbReference type="Proteomes" id="UP000013523"/>
    </source>
</evidence>
<dbReference type="PATRIC" id="fig|86416.3.peg.2195"/>
<organism evidence="5 6">
    <name type="scientific">Clostridium pasteurianum BC1</name>
    <dbReference type="NCBI Taxonomy" id="86416"/>
    <lineage>
        <taxon>Bacteria</taxon>
        <taxon>Bacillati</taxon>
        <taxon>Bacillota</taxon>
        <taxon>Clostridia</taxon>
        <taxon>Eubacteriales</taxon>
        <taxon>Clostridiaceae</taxon>
        <taxon>Clostridium</taxon>
    </lineage>
</organism>
<accession>R4K5X1</accession>